<protein>
    <submittedName>
        <fullName evidence="2">Uncharacterized protein</fullName>
    </submittedName>
</protein>
<evidence type="ECO:0000256" key="1">
    <source>
        <dbReference type="SAM" id="MobiDB-lite"/>
    </source>
</evidence>
<keyword evidence="3" id="KW-1185">Reference proteome</keyword>
<feature type="region of interest" description="Disordered" evidence="1">
    <location>
        <begin position="1"/>
        <end position="20"/>
    </location>
</feature>
<feature type="compositionally biased region" description="Basic and acidic residues" evidence="1">
    <location>
        <begin position="142"/>
        <end position="152"/>
    </location>
</feature>
<name>A0A1X0NX83_9TRYP</name>
<sequence length="198" mass="22094">MRRNHPPTTTEGSPIPSLHIWTHQSSSKRTCGQICERSHGTPPFPKTSQHRLRTFLRQFIDTASNNRMLRTPHWKKTERQRRVNKLKTHLATPTPGVGESIPQPSSAQTPLGTLAGSTESSRKTLTHHAAGVDSTTTPPSKHKSDTITEHHSQTTNSQPHIVAPLAIRSDRPLLCPTGYVAHKQMANARSHMQMHHHP</sequence>
<feature type="region of interest" description="Disordered" evidence="1">
    <location>
        <begin position="89"/>
        <end position="158"/>
    </location>
</feature>
<organism evidence="2 3">
    <name type="scientific">Trypanosoma theileri</name>
    <dbReference type="NCBI Taxonomy" id="67003"/>
    <lineage>
        <taxon>Eukaryota</taxon>
        <taxon>Discoba</taxon>
        <taxon>Euglenozoa</taxon>
        <taxon>Kinetoplastea</taxon>
        <taxon>Metakinetoplastina</taxon>
        <taxon>Trypanosomatida</taxon>
        <taxon>Trypanosomatidae</taxon>
        <taxon>Trypanosoma</taxon>
    </lineage>
</organism>
<dbReference type="GeneID" id="39985282"/>
<dbReference type="RefSeq" id="XP_028883348.1">
    <property type="nucleotide sequence ID" value="XM_029025502.1"/>
</dbReference>
<feature type="compositionally biased region" description="Polar residues" evidence="1">
    <location>
        <begin position="1"/>
        <end position="12"/>
    </location>
</feature>
<comment type="caution">
    <text evidence="2">The sequence shown here is derived from an EMBL/GenBank/DDBJ whole genome shotgun (WGS) entry which is preliminary data.</text>
</comment>
<dbReference type="Proteomes" id="UP000192257">
    <property type="component" value="Unassembled WGS sequence"/>
</dbReference>
<feature type="compositionally biased region" description="Polar residues" evidence="1">
    <location>
        <begin position="102"/>
        <end position="119"/>
    </location>
</feature>
<dbReference type="AlphaFoldDB" id="A0A1X0NX83"/>
<reference evidence="2 3" key="1">
    <citation type="submission" date="2017-03" db="EMBL/GenBank/DDBJ databases">
        <title>An alternative strategy for trypanosome survival in the mammalian bloodstream revealed through genome and transcriptome analysis of the ubiquitous bovine parasite Trypanosoma (Megatrypanum) theileri.</title>
        <authorList>
            <person name="Kelly S."/>
            <person name="Ivens A."/>
            <person name="Mott A."/>
            <person name="O'Neill E."/>
            <person name="Emms D."/>
            <person name="Macleod O."/>
            <person name="Voorheis P."/>
            <person name="Matthews J."/>
            <person name="Matthews K."/>
            <person name="Carrington M."/>
        </authorList>
    </citation>
    <scope>NUCLEOTIDE SEQUENCE [LARGE SCALE GENOMIC DNA]</scope>
    <source>
        <strain evidence="2">Edinburgh</strain>
    </source>
</reference>
<accession>A0A1X0NX83</accession>
<gene>
    <name evidence="2" type="ORF">TM35_000132860</name>
</gene>
<dbReference type="VEuPathDB" id="TriTrypDB:TM35_000132860"/>
<proteinExistence type="predicted"/>
<dbReference type="EMBL" id="NBCO01000013">
    <property type="protein sequence ID" value="ORC89282.1"/>
    <property type="molecule type" value="Genomic_DNA"/>
</dbReference>
<evidence type="ECO:0000313" key="2">
    <source>
        <dbReference type="EMBL" id="ORC89282.1"/>
    </source>
</evidence>
<evidence type="ECO:0000313" key="3">
    <source>
        <dbReference type="Proteomes" id="UP000192257"/>
    </source>
</evidence>